<dbReference type="InterPro" id="IPR006037">
    <property type="entry name" value="RCK_C"/>
</dbReference>
<protein>
    <submittedName>
        <fullName evidence="11">Monovalent cation:proton antiporter family protein</fullName>
    </submittedName>
    <submittedName>
        <fullName evidence="12">Transporter, CPA2 family</fullName>
    </submittedName>
</protein>
<evidence type="ECO:0000313" key="13">
    <source>
        <dbReference type="Proteomes" id="UP000198956"/>
    </source>
</evidence>
<keyword evidence="3" id="KW-0813">Transport</keyword>
<dbReference type="InterPro" id="IPR036291">
    <property type="entry name" value="NAD(P)-bd_dom_sf"/>
</dbReference>
<feature type="transmembrane region" description="Helical" evidence="9">
    <location>
        <begin position="216"/>
        <end position="238"/>
    </location>
</feature>
<feature type="transmembrane region" description="Helical" evidence="9">
    <location>
        <begin position="59"/>
        <end position="77"/>
    </location>
</feature>
<keyword evidence="7" id="KW-0406">Ion transport</keyword>
<dbReference type="GeneID" id="97143255"/>
<feature type="domain" description="RCK C-terminal" evidence="10">
    <location>
        <begin position="534"/>
        <end position="614"/>
    </location>
</feature>
<evidence type="ECO:0000256" key="2">
    <source>
        <dbReference type="ARBA" id="ARBA00005551"/>
    </source>
</evidence>
<comment type="similarity">
    <text evidence="2">Belongs to the monovalent cation:proton antiporter 2 (CPA2) transporter (TC 2.A.37) family.</text>
</comment>
<evidence type="ECO:0000313" key="11">
    <source>
        <dbReference type="EMBL" id="QYY42672.1"/>
    </source>
</evidence>
<feature type="transmembrane region" description="Helical" evidence="9">
    <location>
        <begin position="6"/>
        <end position="25"/>
    </location>
</feature>
<organism evidence="12 13">
    <name type="scientific">Aneurinibacillus thermoaerophilus</name>
    <dbReference type="NCBI Taxonomy" id="143495"/>
    <lineage>
        <taxon>Bacteria</taxon>
        <taxon>Bacillati</taxon>
        <taxon>Bacillota</taxon>
        <taxon>Bacilli</taxon>
        <taxon>Bacillales</taxon>
        <taxon>Paenibacillaceae</taxon>
        <taxon>Aneurinibacillus group</taxon>
        <taxon>Aneurinibacillus</taxon>
    </lineage>
</organism>
<evidence type="ECO:0000256" key="3">
    <source>
        <dbReference type="ARBA" id="ARBA00022448"/>
    </source>
</evidence>
<evidence type="ECO:0000259" key="10">
    <source>
        <dbReference type="PROSITE" id="PS51202"/>
    </source>
</evidence>
<feature type="transmembrane region" description="Helical" evidence="9">
    <location>
        <begin position="185"/>
        <end position="204"/>
    </location>
</feature>
<feature type="transmembrane region" description="Helical" evidence="9">
    <location>
        <begin position="335"/>
        <end position="354"/>
    </location>
</feature>
<name>A0A1G8CBQ2_ANETH</name>
<accession>A0A1G8CBQ2</accession>
<evidence type="ECO:0000313" key="14">
    <source>
        <dbReference type="Proteomes" id="UP000826616"/>
    </source>
</evidence>
<dbReference type="InterPro" id="IPR038770">
    <property type="entry name" value="Na+/solute_symporter_sf"/>
</dbReference>
<reference evidence="12 13" key="1">
    <citation type="submission" date="2016-10" db="EMBL/GenBank/DDBJ databases">
        <authorList>
            <person name="de Groot N.N."/>
        </authorList>
    </citation>
    <scope>NUCLEOTIDE SEQUENCE [LARGE SCALE GENOMIC DNA]</scope>
    <source>
        <strain evidence="12 13">L 420-91</strain>
    </source>
</reference>
<feature type="transmembrane region" description="Helical" evidence="9">
    <location>
        <begin position="273"/>
        <end position="296"/>
    </location>
</feature>
<keyword evidence="8 9" id="KW-0472">Membrane</keyword>
<dbReference type="InterPro" id="IPR036721">
    <property type="entry name" value="RCK_C_sf"/>
</dbReference>
<feature type="transmembrane region" description="Helical" evidence="9">
    <location>
        <begin position="302"/>
        <end position="323"/>
    </location>
</feature>
<keyword evidence="4" id="KW-0050">Antiport</keyword>
<evidence type="ECO:0000313" key="12">
    <source>
        <dbReference type="EMBL" id="SDH42911.1"/>
    </source>
</evidence>
<dbReference type="SUPFAM" id="SSF51735">
    <property type="entry name" value="NAD(P)-binding Rossmann-fold domains"/>
    <property type="match status" value="1"/>
</dbReference>
<keyword evidence="6 9" id="KW-1133">Transmembrane helix</keyword>
<evidence type="ECO:0000256" key="8">
    <source>
        <dbReference type="ARBA" id="ARBA00023136"/>
    </source>
</evidence>
<dbReference type="Pfam" id="PF02254">
    <property type="entry name" value="TrkA_N"/>
    <property type="match status" value="1"/>
</dbReference>
<dbReference type="Gene3D" id="1.20.1530.20">
    <property type="match status" value="1"/>
</dbReference>
<feature type="transmembrane region" description="Helical" evidence="9">
    <location>
        <begin position="366"/>
        <end position="386"/>
    </location>
</feature>
<dbReference type="GO" id="GO:0006813">
    <property type="term" value="P:potassium ion transport"/>
    <property type="evidence" value="ECO:0007669"/>
    <property type="project" value="InterPro"/>
</dbReference>
<feature type="transmembrane region" description="Helical" evidence="9">
    <location>
        <begin position="32"/>
        <end position="53"/>
    </location>
</feature>
<dbReference type="EMBL" id="FNDE01000024">
    <property type="protein sequence ID" value="SDH42911.1"/>
    <property type="molecule type" value="Genomic_DNA"/>
</dbReference>
<sequence>MGENAHSPISLLIVISVAFLMPILLQRLRWTMIPFVVAEILAGMIIGKSGFNIVQEDNWLSILSLLGLIFLMFLSGLEIDFDTFSQKKKEGGNPFAIASFAFLLIFGASYLVSLVLNGLGIIEQTFFMTLIISTISLGVVVPVLKERRLTETLLGQVILLIAVISDFMTMILLAVFISLRSQDSTKPLLLLALFAVTFVLYRIIRRVRKLSSFEQLSTGTVQIGTRGVFLLIILFVALAENMGAENIIGAFLAGVIVSMLGPRKQFVRQLDAFGYGFLIPIFFVMVGVKLDLWALIRDPKVYIFIPLLLAALYVSKVIPLLILKKWFNWRETIGAGMLLTSTLSLVIAAAALALEENLIVQSLHDGLILVAILSCFISPVAFNRLVPAKTADRTIRVGIVGLNTITMPVALEVQQAGFDVEVYTQRRQIKENKDVIENSQTFYNKFKAVHIVDDFSEDTLTEEGLFERDVLAFVSNDDDTNMRLARHAQELGKKTIIVRMENPTRHDEVQKNGFILFSTLFSASTLLKAQIEAPNAIDLIARTEDAIQTIIMGNRYYHETQLKQLPFLGDALILRIYRNNDSIIPHGDTRLQLGDRLLVTGSLESLASLENELS</sequence>
<dbReference type="Proteomes" id="UP000826616">
    <property type="component" value="Chromosome"/>
</dbReference>
<dbReference type="Gene3D" id="3.40.50.720">
    <property type="entry name" value="NAD(P)-binding Rossmann-like Domain"/>
    <property type="match status" value="1"/>
</dbReference>
<evidence type="ECO:0000256" key="5">
    <source>
        <dbReference type="ARBA" id="ARBA00022692"/>
    </source>
</evidence>
<dbReference type="Gene3D" id="3.30.70.1450">
    <property type="entry name" value="Regulator of K+ conductance, C-terminal domain"/>
    <property type="match status" value="1"/>
</dbReference>
<evidence type="ECO:0000256" key="1">
    <source>
        <dbReference type="ARBA" id="ARBA00004141"/>
    </source>
</evidence>
<dbReference type="Pfam" id="PF00999">
    <property type="entry name" value="Na_H_Exchanger"/>
    <property type="match status" value="1"/>
</dbReference>
<dbReference type="PROSITE" id="PS51202">
    <property type="entry name" value="RCK_C"/>
    <property type="match status" value="1"/>
</dbReference>
<keyword evidence="14" id="KW-1185">Reference proteome</keyword>
<keyword evidence="5 9" id="KW-0812">Transmembrane</keyword>
<evidence type="ECO:0000256" key="9">
    <source>
        <dbReference type="SAM" id="Phobius"/>
    </source>
</evidence>
<dbReference type="PANTHER" id="PTHR43562:SF1">
    <property type="entry name" value="NA(+)_H(+) ANTIPORTER YJBQ-RELATED"/>
    <property type="match status" value="1"/>
</dbReference>
<dbReference type="GO" id="GO:0008324">
    <property type="term" value="F:monoatomic cation transmembrane transporter activity"/>
    <property type="evidence" value="ECO:0007669"/>
    <property type="project" value="InterPro"/>
</dbReference>
<dbReference type="PANTHER" id="PTHR43562">
    <property type="entry name" value="NAPA-TYPE SODIUM/HYDROGEN ANTIPORTER"/>
    <property type="match status" value="1"/>
</dbReference>
<dbReference type="InterPro" id="IPR006153">
    <property type="entry name" value="Cation/H_exchanger_TM"/>
</dbReference>
<comment type="subcellular location">
    <subcellularLocation>
        <location evidence="1">Membrane</location>
        <topology evidence="1">Multi-pass membrane protein</topology>
    </subcellularLocation>
</comment>
<evidence type="ECO:0000256" key="4">
    <source>
        <dbReference type="ARBA" id="ARBA00022449"/>
    </source>
</evidence>
<dbReference type="SUPFAM" id="SSF116726">
    <property type="entry name" value="TrkA C-terminal domain-like"/>
    <property type="match status" value="1"/>
</dbReference>
<feature type="transmembrane region" description="Helical" evidence="9">
    <location>
        <begin position="244"/>
        <end position="261"/>
    </location>
</feature>
<dbReference type="RefSeq" id="WP_057897344.1">
    <property type="nucleotide sequence ID" value="NZ_CP080764.1"/>
</dbReference>
<feature type="transmembrane region" description="Helical" evidence="9">
    <location>
        <begin position="157"/>
        <end position="179"/>
    </location>
</feature>
<dbReference type="EMBL" id="CP080764">
    <property type="protein sequence ID" value="QYY42672.1"/>
    <property type="molecule type" value="Genomic_DNA"/>
</dbReference>
<dbReference type="AlphaFoldDB" id="A0A1G8CBQ2"/>
<dbReference type="Proteomes" id="UP000198956">
    <property type="component" value="Unassembled WGS sequence"/>
</dbReference>
<dbReference type="OrthoDB" id="9793589at2"/>
<feature type="transmembrane region" description="Helical" evidence="9">
    <location>
        <begin position="97"/>
        <end position="119"/>
    </location>
</feature>
<reference evidence="11 14" key="2">
    <citation type="submission" date="2021-08" db="EMBL/GenBank/DDBJ databases">
        <title>Complete genome sequence of the strain Aneurinibacillus thermoaerophilus CCM 8960.</title>
        <authorList>
            <person name="Musilova J."/>
            <person name="Kourilova X."/>
            <person name="Pernicova I."/>
            <person name="Bezdicek M."/>
            <person name="Lengerova M."/>
            <person name="Obruca S."/>
            <person name="Sedlar K."/>
        </authorList>
    </citation>
    <scope>NUCLEOTIDE SEQUENCE [LARGE SCALE GENOMIC DNA]</scope>
    <source>
        <strain evidence="11 14">CCM 8960</strain>
    </source>
</reference>
<dbReference type="GO" id="GO:0016020">
    <property type="term" value="C:membrane"/>
    <property type="evidence" value="ECO:0007669"/>
    <property type="project" value="UniProtKB-SubCell"/>
</dbReference>
<dbReference type="GO" id="GO:1902600">
    <property type="term" value="P:proton transmembrane transport"/>
    <property type="evidence" value="ECO:0007669"/>
    <property type="project" value="InterPro"/>
</dbReference>
<dbReference type="Pfam" id="PF02080">
    <property type="entry name" value="TrkA_C"/>
    <property type="match status" value="1"/>
</dbReference>
<feature type="transmembrane region" description="Helical" evidence="9">
    <location>
        <begin position="125"/>
        <end position="145"/>
    </location>
</feature>
<dbReference type="InterPro" id="IPR003148">
    <property type="entry name" value="RCK_N"/>
</dbReference>
<evidence type="ECO:0000256" key="6">
    <source>
        <dbReference type="ARBA" id="ARBA00022989"/>
    </source>
</evidence>
<gene>
    <name evidence="11" type="ORF">K3F53_17890</name>
    <name evidence="12" type="ORF">SAMN04489735_102436</name>
</gene>
<evidence type="ECO:0000256" key="7">
    <source>
        <dbReference type="ARBA" id="ARBA00023065"/>
    </source>
</evidence>
<dbReference type="GO" id="GO:0015297">
    <property type="term" value="F:antiporter activity"/>
    <property type="evidence" value="ECO:0007669"/>
    <property type="project" value="UniProtKB-KW"/>
</dbReference>
<proteinExistence type="inferred from homology"/>